<proteinExistence type="inferred from homology"/>
<dbReference type="Proteomes" id="UP000179797">
    <property type="component" value="Unassembled WGS sequence"/>
</dbReference>
<keyword evidence="3 5" id="KW-0274">FAD</keyword>
<dbReference type="InterPro" id="IPR002081">
    <property type="entry name" value="Cryptochrome/DNA_photolyase_1"/>
</dbReference>
<name>A0A1S1YWX2_FLAPC</name>
<dbReference type="GO" id="GO:0003677">
    <property type="term" value="F:DNA binding"/>
    <property type="evidence" value="ECO:0007669"/>
    <property type="project" value="TreeGrafter"/>
</dbReference>
<keyword evidence="2 5" id="KW-0285">Flavoprotein</keyword>
<dbReference type="GO" id="GO:0006950">
    <property type="term" value="P:response to stress"/>
    <property type="evidence" value="ECO:0007669"/>
    <property type="project" value="UniProtKB-ARBA"/>
</dbReference>
<dbReference type="GO" id="GO:0003904">
    <property type="term" value="F:deoxyribodipyrimidine photo-lyase activity"/>
    <property type="evidence" value="ECO:0007669"/>
    <property type="project" value="TreeGrafter"/>
</dbReference>
<protein>
    <submittedName>
        <fullName evidence="8">Deoxyribodipyrimidine photolyase</fullName>
    </submittedName>
</protein>
<keyword evidence="9" id="KW-1185">Reference proteome</keyword>
<evidence type="ECO:0000256" key="1">
    <source>
        <dbReference type="ARBA" id="ARBA00001932"/>
    </source>
</evidence>
<dbReference type="PANTHER" id="PTHR11455:SF9">
    <property type="entry name" value="CRYPTOCHROME CIRCADIAN CLOCK 5 ISOFORM X1"/>
    <property type="match status" value="1"/>
</dbReference>
<feature type="domain" description="Photolyase/cryptochrome alpha/beta" evidence="7">
    <location>
        <begin position="5"/>
        <end position="135"/>
    </location>
</feature>
<dbReference type="Pfam" id="PF03441">
    <property type="entry name" value="FAD_binding_7"/>
    <property type="match status" value="1"/>
</dbReference>
<dbReference type="InterPro" id="IPR036134">
    <property type="entry name" value="Crypto/Photolyase_FAD-like_sf"/>
</dbReference>
<evidence type="ECO:0000256" key="4">
    <source>
        <dbReference type="ARBA" id="ARBA00022991"/>
    </source>
</evidence>
<comment type="cofactor">
    <cofactor evidence="1">
        <name>(6R)-5,10-methylene-5,6,7,8-tetrahydrofolate</name>
        <dbReference type="ChEBI" id="CHEBI:15636"/>
    </cofactor>
</comment>
<dbReference type="SUPFAM" id="SSF48173">
    <property type="entry name" value="Cryptochrome/photolyase FAD-binding domain"/>
    <property type="match status" value="1"/>
</dbReference>
<evidence type="ECO:0000313" key="9">
    <source>
        <dbReference type="Proteomes" id="UP000179797"/>
    </source>
</evidence>
<dbReference type="PANTHER" id="PTHR11455">
    <property type="entry name" value="CRYPTOCHROME"/>
    <property type="match status" value="1"/>
</dbReference>
<comment type="cofactor">
    <cofactor evidence="5">
        <name>FAD</name>
        <dbReference type="ChEBI" id="CHEBI:57692"/>
    </cofactor>
    <text evidence="5">Binds 1 FAD per subunit.</text>
</comment>
<evidence type="ECO:0000256" key="6">
    <source>
        <dbReference type="RuleBase" id="RU004182"/>
    </source>
</evidence>
<dbReference type="GO" id="GO:0009416">
    <property type="term" value="P:response to light stimulus"/>
    <property type="evidence" value="ECO:0007669"/>
    <property type="project" value="TreeGrafter"/>
</dbReference>
<dbReference type="OrthoDB" id="9772484at2"/>
<dbReference type="PRINTS" id="PR00147">
    <property type="entry name" value="DNAPHOTLYASE"/>
</dbReference>
<comment type="caution">
    <text evidence="8">The sequence shown here is derived from an EMBL/GenBank/DDBJ whole genome shotgun (WGS) entry which is preliminary data.</text>
</comment>
<gene>
    <name evidence="8" type="ORF">NH26_02710</name>
</gene>
<evidence type="ECO:0000259" key="7">
    <source>
        <dbReference type="PROSITE" id="PS51645"/>
    </source>
</evidence>
<dbReference type="InterPro" id="IPR005101">
    <property type="entry name" value="Cryptochr/Photolyase_FAD-bd"/>
</dbReference>
<evidence type="ECO:0000256" key="2">
    <source>
        <dbReference type="ARBA" id="ARBA00022630"/>
    </source>
</evidence>
<dbReference type="GO" id="GO:0006139">
    <property type="term" value="P:nucleobase-containing compound metabolic process"/>
    <property type="evidence" value="ECO:0007669"/>
    <property type="project" value="UniProtKB-ARBA"/>
</dbReference>
<evidence type="ECO:0000256" key="5">
    <source>
        <dbReference type="PIRSR" id="PIRSR602081-1"/>
    </source>
</evidence>
<dbReference type="InterPro" id="IPR018394">
    <property type="entry name" value="DNA_photolyase_1_CS_C"/>
</dbReference>
<sequence>MNNEKLNIVWIKRDLRTQDHKALFEAEKSDLPYIIIYLIEPSITSYKDTSQRHLQFVYHSILKMNDCLSIYNRKVEILYAEAYEAFSYFTEQYDINTVFSYQESGIDITYTRDKKIKKLFHERNIEWKEYQRDGVIRGINNRMGWDEAWKITMNSPIIKNVFSPSNTSNLQHPFLLPSSIKHSLEKYNRNLQPAGEDNAWKYLKSFAQDRGKNYHKFISKPLASRKSCGRISPYLSWGNISIKQTYQFVNNHPNKAIYGRAFSGILTRLKWHCHFIQKFESESEYEYQCVNQGFEGLHYSNNNKFLEAWKTGQTGFPLIDASMRCLIATGWINFRMRAMLVSFLCHHLDQDWRRGVFHLANLFLDYEPGIHYTQFQMQAGTTGVNTVRIYNPVKQSIDHDPEGEFIKKWVPELNDIPKRYIHEPWTMTRLDLAFNGIESINYPDPIINLKERGKAARLKIYSHRKTEEVQKEKNRILVLHTRNNTSKAI</sequence>
<dbReference type="Pfam" id="PF00875">
    <property type="entry name" value="DNA_photolyase"/>
    <property type="match status" value="1"/>
</dbReference>
<dbReference type="GO" id="GO:0071949">
    <property type="term" value="F:FAD binding"/>
    <property type="evidence" value="ECO:0007669"/>
    <property type="project" value="TreeGrafter"/>
</dbReference>
<dbReference type="Gene3D" id="1.10.579.10">
    <property type="entry name" value="DNA Cyclobutane Dipyrimidine Photolyase, subunit A, domain 3"/>
    <property type="match status" value="1"/>
</dbReference>
<dbReference type="STRING" id="915059.NH26_02710"/>
<evidence type="ECO:0000313" key="8">
    <source>
        <dbReference type="EMBL" id="OHX65335.1"/>
    </source>
</evidence>
<dbReference type="RefSeq" id="WP_044223909.1">
    <property type="nucleotide sequence ID" value="NZ_JRYR02000001.1"/>
</dbReference>
<dbReference type="PROSITE" id="PS51645">
    <property type="entry name" value="PHR_CRY_ALPHA_BETA"/>
    <property type="match status" value="1"/>
</dbReference>
<comment type="similarity">
    <text evidence="6">Belongs to the DNA photolyase family.</text>
</comment>
<dbReference type="InterPro" id="IPR014729">
    <property type="entry name" value="Rossmann-like_a/b/a_fold"/>
</dbReference>
<dbReference type="PROSITE" id="PS00394">
    <property type="entry name" value="DNA_PHOTOLYASES_1_1"/>
    <property type="match status" value="1"/>
</dbReference>
<dbReference type="Gene3D" id="1.25.40.80">
    <property type="match status" value="1"/>
</dbReference>
<organism evidence="8 9">
    <name type="scientific">Flammeovirga pacifica</name>
    <dbReference type="NCBI Taxonomy" id="915059"/>
    <lineage>
        <taxon>Bacteria</taxon>
        <taxon>Pseudomonadati</taxon>
        <taxon>Bacteroidota</taxon>
        <taxon>Cytophagia</taxon>
        <taxon>Cytophagales</taxon>
        <taxon>Flammeovirgaceae</taxon>
        <taxon>Flammeovirga</taxon>
    </lineage>
</organism>
<dbReference type="EMBL" id="JRYR02000001">
    <property type="protein sequence ID" value="OHX65335.1"/>
    <property type="molecule type" value="Genomic_DNA"/>
</dbReference>
<reference evidence="8 9" key="1">
    <citation type="journal article" date="2012" name="Int. J. Syst. Evol. Microbiol.">
        <title>Flammeovirga pacifica sp. nov., isolated from deep-sea sediment.</title>
        <authorList>
            <person name="Xu H."/>
            <person name="Fu Y."/>
            <person name="Yang N."/>
            <person name="Ding Z."/>
            <person name="Lai Q."/>
            <person name="Zeng R."/>
        </authorList>
    </citation>
    <scope>NUCLEOTIDE SEQUENCE [LARGE SCALE GENOMIC DNA]</scope>
    <source>
        <strain evidence="9">DSM 24597 / LMG 26175 / WPAGA1</strain>
    </source>
</reference>
<dbReference type="InterPro" id="IPR006050">
    <property type="entry name" value="DNA_photolyase_N"/>
</dbReference>
<dbReference type="InterPro" id="IPR036155">
    <property type="entry name" value="Crypto/Photolyase_N_sf"/>
</dbReference>
<dbReference type="AlphaFoldDB" id="A0A1S1YWX2"/>
<evidence type="ECO:0000256" key="3">
    <source>
        <dbReference type="ARBA" id="ARBA00022827"/>
    </source>
</evidence>
<keyword evidence="4 6" id="KW-0157">Chromophore</keyword>
<feature type="binding site" evidence="5">
    <location>
        <position position="214"/>
    </location>
    <ligand>
        <name>FAD</name>
        <dbReference type="ChEBI" id="CHEBI:57692"/>
    </ligand>
</feature>
<accession>A0A1S1YWX2</accession>
<dbReference type="SUPFAM" id="SSF52425">
    <property type="entry name" value="Cryptochrome/photolyase, N-terminal domain"/>
    <property type="match status" value="1"/>
</dbReference>
<dbReference type="Gene3D" id="3.40.50.620">
    <property type="entry name" value="HUPs"/>
    <property type="match status" value="1"/>
</dbReference>